<dbReference type="Proteomes" id="UP000649955">
    <property type="component" value="Unassembled WGS sequence"/>
</dbReference>
<gene>
    <name evidence="3" type="ORF">GCM10017567_25280</name>
</gene>
<evidence type="ECO:0000256" key="2">
    <source>
        <dbReference type="SAM" id="Phobius"/>
    </source>
</evidence>
<comment type="caution">
    <text evidence="3">The sequence shown here is derived from an EMBL/GenBank/DDBJ whole genome shotgun (WGS) entry which is preliminary data.</text>
</comment>
<evidence type="ECO:0000256" key="1">
    <source>
        <dbReference type="SAM" id="MobiDB-lite"/>
    </source>
</evidence>
<feature type="transmembrane region" description="Helical" evidence="2">
    <location>
        <begin position="6"/>
        <end position="26"/>
    </location>
</feature>
<feature type="region of interest" description="Disordered" evidence="1">
    <location>
        <begin position="159"/>
        <end position="233"/>
    </location>
</feature>
<keyword evidence="4" id="KW-1185">Reference proteome</keyword>
<evidence type="ECO:0008006" key="5">
    <source>
        <dbReference type="Google" id="ProtNLM"/>
    </source>
</evidence>
<keyword evidence="2" id="KW-0472">Membrane</keyword>
<organism evidence="3 4">
    <name type="scientific">Amycolatopsis bullii</name>
    <dbReference type="NCBI Taxonomy" id="941987"/>
    <lineage>
        <taxon>Bacteria</taxon>
        <taxon>Bacillati</taxon>
        <taxon>Actinomycetota</taxon>
        <taxon>Actinomycetes</taxon>
        <taxon>Pseudonocardiales</taxon>
        <taxon>Pseudonocardiaceae</taxon>
        <taxon>Amycolatopsis</taxon>
    </lineage>
</organism>
<feature type="transmembrane region" description="Helical" evidence="2">
    <location>
        <begin position="348"/>
        <end position="372"/>
    </location>
</feature>
<sequence length="375" mass="38101">MGLPLTVEGVLAVGVVGGVTGVLVALQRTGEDRPLPPAAAHLVALLRSWGPGPEHLTGLALAGITLPGRLGPRVVDALVFTRCGVVVIAAHEPGPAEWPGPGDRTGAAVAAARGALAGHEGGRHVTGLVAVVPPAEAAGKGSAQELRLGEWAAVGREAASEPLPRTNGPGGKGTPEAPGPGVAAEGRAGSTSAPVSRGNGAGGERPPGPEMASEDQPGPAPAQQPALRWPDPHPVPGVAVVLADPRGLRRIIAQHNRWRTVWSADDVLDACYALSLAHLAPPRGALIADGFPARLPVLDRLPELPAVIAVPPPEPPPPAAAEDDPVAWTPSARAVVFPRQRPIRQIPWGLLFVLVVLVTIGVVAAVFVGQVFHGS</sequence>
<keyword evidence="2" id="KW-1133">Transmembrane helix</keyword>
<evidence type="ECO:0000313" key="3">
    <source>
        <dbReference type="EMBL" id="GHG07646.1"/>
    </source>
</evidence>
<evidence type="ECO:0000313" key="4">
    <source>
        <dbReference type="Proteomes" id="UP000649955"/>
    </source>
</evidence>
<proteinExistence type="predicted"/>
<accession>A0ABQ3K965</accession>
<protein>
    <recommendedName>
        <fullName evidence="5">NERD domain-containing protein</fullName>
    </recommendedName>
</protein>
<dbReference type="EMBL" id="BNAW01000007">
    <property type="protein sequence ID" value="GHG07646.1"/>
    <property type="molecule type" value="Genomic_DNA"/>
</dbReference>
<name>A0ABQ3K965_9PSEU</name>
<reference evidence="4" key="1">
    <citation type="journal article" date="2019" name="Int. J. Syst. Evol. Microbiol.">
        <title>The Global Catalogue of Microorganisms (GCM) 10K type strain sequencing project: providing services to taxonomists for standard genome sequencing and annotation.</title>
        <authorList>
            <consortium name="The Broad Institute Genomics Platform"/>
            <consortium name="The Broad Institute Genome Sequencing Center for Infectious Disease"/>
            <person name="Wu L."/>
            <person name="Ma J."/>
        </authorList>
    </citation>
    <scope>NUCLEOTIDE SEQUENCE [LARGE SCALE GENOMIC DNA]</scope>
    <source>
        <strain evidence="4">CGMCC 4.7680</strain>
    </source>
</reference>
<keyword evidence="2" id="KW-0812">Transmembrane</keyword>